<reference evidence="1 2" key="1">
    <citation type="submission" date="2021-03" db="EMBL/GenBank/DDBJ databases">
        <title>Genomic Encyclopedia of Type Strains, Phase IV (KMG-IV): sequencing the most valuable type-strain genomes for metagenomic binning, comparative biology and taxonomic classification.</title>
        <authorList>
            <person name="Goeker M."/>
        </authorList>
    </citation>
    <scope>NUCLEOTIDE SEQUENCE [LARGE SCALE GENOMIC DNA]</scope>
    <source>
        <strain evidence="1 2">DSM 24950</strain>
    </source>
</reference>
<keyword evidence="2" id="KW-1185">Reference proteome</keyword>
<proteinExistence type="predicted"/>
<evidence type="ECO:0000313" key="1">
    <source>
        <dbReference type="EMBL" id="MBP1962877.1"/>
    </source>
</evidence>
<organism evidence="1 2">
    <name type="scientific">Paenibacillus aceris</name>
    <dbReference type="NCBI Taxonomy" id="869555"/>
    <lineage>
        <taxon>Bacteria</taxon>
        <taxon>Bacillati</taxon>
        <taxon>Bacillota</taxon>
        <taxon>Bacilli</taxon>
        <taxon>Bacillales</taxon>
        <taxon>Paenibacillaceae</taxon>
        <taxon>Paenibacillus</taxon>
    </lineage>
</organism>
<dbReference type="Gene3D" id="3.40.960.10">
    <property type="entry name" value="VSR Endonuclease"/>
    <property type="match status" value="1"/>
</dbReference>
<accession>A0ABS4HW71</accession>
<name>A0ABS4HW71_9BACL</name>
<dbReference type="EMBL" id="JAGGKV010000004">
    <property type="protein sequence ID" value="MBP1962877.1"/>
    <property type="molecule type" value="Genomic_DNA"/>
</dbReference>
<dbReference type="Proteomes" id="UP001519344">
    <property type="component" value="Unassembled WGS sequence"/>
</dbReference>
<sequence>MTFEVAYSKFMQHHVKSRQGEARRRLTEGHGYAEKLFLQQVWWPAFLQFDHLVPEYEIRDFRDGTRFIDFAFFRGQVRLAIEIDGFGSHLQKITRPQFSDQLVRQNHMLLDGWKLLRFSRDDVKDKPRMCEQMIHQFMGKWFGNSTSGKYGKINVEEKEIIRTALRNHRKIKPSDICSALDVEQQKARTLLRSMLAKGILIPGGRGKQRIHLYLLSSTVSADEFIDL</sequence>
<protein>
    <recommendedName>
        <fullName evidence="3">DNA-binding response regulator</fullName>
    </recommendedName>
</protein>
<gene>
    <name evidence="1" type="ORF">J2Z65_002093</name>
</gene>
<evidence type="ECO:0000313" key="2">
    <source>
        <dbReference type="Proteomes" id="UP001519344"/>
    </source>
</evidence>
<dbReference type="RefSeq" id="WP_167065158.1">
    <property type="nucleotide sequence ID" value="NZ_JAAOZR010000042.1"/>
</dbReference>
<comment type="caution">
    <text evidence="1">The sequence shown here is derived from an EMBL/GenBank/DDBJ whole genome shotgun (WGS) entry which is preliminary data.</text>
</comment>
<evidence type="ECO:0008006" key="3">
    <source>
        <dbReference type="Google" id="ProtNLM"/>
    </source>
</evidence>